<feature type="transmembrane region" description="Helical" evidence="7">
    <location>
        <begin position="427"/>
        <end position="446"/>
    </location>
</feature>
<evidence type="ECO:0000256" key="5">
    <source>
        <dbReference type="ARBA" id="ARBA00022989"/>
    </source>
</evidence>
<dbReference type="InterPro" id="IPR050321">
    <property type="entry name" value="Glycosyltr_2/OpgH_subfam"/>
</dbReference>
<dbReference type="GO" id="GO:0016020">
    <property type="term" value="C:membrane"/>
    <property type="evidence" value="ECO:0007669"/>
    <property type="project" value="UniProtKB-SubCell"/>
</dbReference>
<keyword evidence="10" id="KW-1185">Reference proteome</keyword>
<dbReference type="PANTHER" id="PTHR43867:SF2">
    <property type="entry name" value="CELLULOSE SYNTHASE CATALYTIC SUBUNIT A [UDP-FORMING]"/>
    <property type="match status" value="1"/>
</dbReference>
<keyword evidence="2" id="KW-0328">Glycosyltransferase</keyword>
<feature type="domain" description="Glycosyltransferase 2-like" evidence="8">
    <location>
        <begin position="256"/>
        <end position="442"/>
    </location>
</feature>
<dbReference type="PANTHER" id="PTHR43867">
    <property type="entry name" value="CELLULOSE SYNTHASE CATALYTIC SUBUNIT A [UDP-FORMING]"/>
    <property type="match status" value="1"/>
</dbReference>
<proteinExistence type="predicted"/>
<feature type="transmembrane region" description="Helical" evidence="7">
    <location>
        <begin position="555"/>
        <end position="577"/>
    </location>
</feature>
<dbReference type="SUPFAM" id="SSF53448">
    <property type="entry name" value="Nucleotide-diphospho-sugar transferases"/>
    <property type="match status" value="1"/>
</dbReference>
<dbReference type="InterPro" id="IPR029044">
    <property type="entry name" value="Nucleotide-diphossugar_trans"/>
</dbReference>
<comment type="caution">
    <text evidence="9">The sequence shown here is derived from an EMBL/GenBank/DDBJ whole genome shotgun (WGS) entry which is preliminary data.</text>
</comment>
<gene>
    <name evidence="9" type="ORF">CAC42_1771</name>
</gene>
<evidence type="ECO:0000256" key="6">
    <source>
        <dbReference type="ARBA" id="ARBA00023136"/>
    </source>
</evidence>
<reference evidence="9 10" key="1">
    <citation type="submission" date="2017-06" db="EMBL/GenBank/DDBJ databases">
        <title>Draft genome sequence of a variant of Elsinoe murrayae.</title>
        <authorList>
            <person name="Cheng Q."/>
        </authorList>
    </citation>
    <scope>NUCLEOTIDE SEQUENCE [LARGE SCALE GENOMIC DNA]</scope>
    <source>
        <strain evidence="9 10">CQ-2017a</strain>
    </source>
</reference>
<evidence type="ECO:0000259" key="8">
    <source>
        <dbReference type="Pfam" id="PF13632"/>
    </source>
</evidence>
<keyword evidence="6 7" id="KW-0472">Membrane</keyword>
<keyword evidence="3" id="KW-0808">Transferase</keyword>
<dbReference type="OrthoDB" id="72851at2759"/>
<keyword evidence="5 7" id="KW-1133">Transmembrane helix</keyword>
<protein>
    <recommendedName>
        <fullName evidence="8">Glycosyltransferase 2-like domain-containing protein</fullName>
    </recommendedName>
</protein>
<feature type="transmembrane region" description="Helical" evidence="7">
    <location>
        <begin position="650"/>
        <end position="672"/>
    </location>
</feature>
<evidence type="ECO:0000256" key="3">
    <source>
        <dbReference type="ARBA" id="ARBA00022679"/>
    </source>
</evidence>
<feature type="transmembrane region" description="Helical" evidence="7">
    <location>
        <begin position="597"/>
        <end position="618"/>
    </location>
</feature>
<evidence type="ECO:0000256" key="4">
    <source>
        <dbReference type="ARBA" id="ARBA00022692"/>
    </source>
</evidence>
<dbReference type="GO" id="GO:0016757">
    <property type="term" value="F:glycosyltransferase activity"/>
    <property type="evidence" value="ECO:0007669"/>
    <property type="project" value="UniProtKB-KW"/>
</dbReference>
<dbReference type="STRING" id="2082308.A0A2K1QVF4"/>
<organism evidence="9 10">
    <name type="scientific">Sphaceloma murrayae</name>
    <dbReference type="NCBI Taxonomy" id="2082308"/>
    <lineage>
        <taxon>Eukaryota</taxon>
        <taxon>Fungi</taxon>
        <taxon>Dikarya</taxon>
        <taxon>Ascomycota</taxon>
        <taxon>Pezizomycotina</taxon>
        <taxon>Dothideomycetes</taxon>
        <taxon>Dothideomycetidae</taxon>
        <taxon>Myriangiales</taxon>
        <taxon>Elsinoaceae</taxon>
        <taxon>Sphaceloma</taxon>
    </lineage>
</organism>
<evidence type="ECO:0000256" key="2">
    <source>
        <dbReference type="ARBA" id="ARBA00022676"/>
    </source>
</evidence>
<evidence type="ECO:0000313" key="9">
    <source>
        <dbReference type="EMBL" id="PNS19035.1"/>
    </source>
</evidence>
<dbReference type="CDD" id="cd06421">
    <property type="entry name" value="CESA_CelA_like"/>
    <property type="match status" value="1"/>
</dbReference>
<accession>A0A2K1QVF4</accession>
<feature type="transmembrane region" description="Helical" evidence="7">
    <location>
        <begin position="113"/>
        <end position="136"/>
    </location>
</feature>
<evidence type="ECO:0000256" key="7">
    <source>
        <dbReference type="SAM" id="Phobius"/>
    </source>
</evidence>
<comment type="subcellular location">
    <subcellularLocation>
        <location evidence="1">Membrane</location>
        <topology evidence="1">Multi-pass membrane protein</topology>
    </subcellularLocation>
</comment>
<dbReference type="Pfam" id="PF13632">
    <property type="entry name" value="Glyco_trans_2_3"/>
    <property type="match status" value="1"/>
</dbReference>
<dbReference type="EMBL" id="NKHZ01000033">
    <property type="protein sequence ID" value="PNS19035.1"/>
    <property type="molecule type" value="Genomic_DNA"/>
</dbReference>
<dbReference type="Proteomes" id="UP000243797">
    <property type="component" value="Unassembled WGS sequence"/>
</dbReference>
<dbReference type="Gene3D" id="3.90.550.10">
    <property type="entry name" value="Spore Coat Polysaccharide Biosynthesis Protein SpsA, Chain A"/>
    <property type="match status" value="1"/>
</dbReference>
<evidence type="ECO:0000313" key="10">
    <source>
        <dbReference type="Proteomes" id="UP000243797"/>
    </source>
</evidence>
<dbReference type="InterPro" id="IPR001173">
    <property type="entry name" value="Glyco_trans_2-like"/>
</dbReference>
<dbReference type="AlphaFoldDB" id="A0A2K1QVF4"/>
<sequence>MLGRKRINSLARRLLSLTDLTGGLPTSYTQGEKVHRHEREPVALIRREKGDVYIVENRTTDWLTIGHFKSRYLCPILPVTALLAVSAAWNYGILILGTQYNLDRSRNTISLRLLFMLIEFIVVVPDLIKILIDNFVFITRKPRKRLVALGQQLPSVTVVICCCGEDIDVILDTVRAALDLDYPVDRFRVVVSDDGASHELEESVTALSQSSVGPALIYTARVKTPEARNKASNLNYAKGLEQGLPGGGFEYFAGLDADMIPERSWLRSSIAHFLLDKNVGLTQAAPSSYNQPVDDMLQQALNVFQYFPERCKDLANCAWCTGSGWMARTEALESVGGFSTKSIAEDVLTGSRMTEQGWRVVYLAEALQWGLVPDTFDGHVKQYTRWSVGTIEVGVQLGMWISHETRRNMTLLQRIFASYAPFADSRLVLYNLWTWGSVILLLRGLPFIPYVEPTHLPLLIRASALALFTNSLFTITTSAATTSWSLMRRPVNDAWMAPYRTAAHLRTFILPAWIGGKRMRFIPTGSLPNELNERDPQRRAPLHKRLAVILLRHGAWYHVLFIVLCWTGVGLTIRRAFVLHETGSEAFWMYLLLHLGWAPVSWLQHSVAFWVPVWYAVCPPNVEERERMLYRDERGVKRPKEEYMRMRWSGAWGSELLVIGGMVYGAVLLWMWW</sequence>
<evidence type="ECO:0000256" key="1">
    <source>
        <dbReference type="ARBA" id="ARBA00004141"/>
    </source>
</evidence>
<name>A0A2K1QVF4_9PEZI</name>
<dbReference type="InParanoid" id="A0A2K1QVF4"/>
<keyword evidence="4 7" id="KW-0812">Transmembrane</keyword>
<feature type="transmembrane region" description="Helical" evidence="7">
    <location>
        <begin position="458"/>
        <end position="480"/>
    </location>
</feature>
<feature type="transmembrane region" description="Helical" evidence="7">
    <location>
        <begin position="72"/>
        <end position="93"/>
    </location>
</feature>